<dbReference type="SMART" id="SM00256">
    <property type="entry name" value="FBOX"/>
    <property type="match status" value="1"/>
</dbReference>
<feature type="non-terminal residue" evidence="2">
    <location>
        <position position="402"/>
    </location>
</feature>
<dbReference type="SUPFAM" id="SSF81383">
    <property type="entry name" value="F-box domain"/>
    <property type="match status" value="1"/>
</dbReference>
<proteinExistence type="predicted"/>
<dbReference type="Proteomes" id="UP000838878">
    <property type="component" value="Chromosome 7"/>
</dbReference>
<gene>
    <name evidence="2" type="ORF">BINO364_LOCUS13190</name>
</gene>
<evidence type="ECO:0000313" key="3">
    <source>
        <dbReference type="Proteomes" id="UP000838878"/>
    </source>
</evidence>
<evidence type="ECO:0000259" key="1">
    <source>
        <dbReference type="PROSITE" id="PS50181"/>
    </source>
</evidence>
<dbReference type="EMBL" id="OV170227">
    <property type="protein sequence ID" value="CAH0727915.1"/>
    <property type="molecule type" value="Genomic_DNA"/>
</dbReference>
<dbReference type="OrthoDB" id="6859220at2759"/>
<reference evidence="2" key="1">
    <citation type="submission" date="2021-12" db="EMBL/GenBank/DDBJ databases">
        <authorList>
            <person name="Martin H S."/>
        </authorList>
    </citation>
    <scope>NUCLEOTIDE SEQUENCE</scope>
</reference>
<dbReference type="AlphaFoldDB" id="A0A8J9VUX7"/>
<dbReference type="CDD" id="cd09917">
    <property type="entry name" value="F-box_SF"/>
    <property type="match status" value="1"/>
</dbReference>
<accession>A0A8J9VUX7</accession>
<dbReference type="InterPro" id="IPR001810">
    <property type="entry name" value="F-box_dom"/>
</dbReference>
<dbReference type="InterPro" id="IPR036047">
    <property type="entry name" value="F-box-like_dom_sf"/>
</dbReference>
<dbReference type="Gene3D" id="1.20.1280.50">
    <property type="match status" value="1"/>
</dbReference>
<dbReference type="Pfam" id="PF12937">
    <property type="entry name" value="F-box-like"/>
    <property type="match status" value="1"/>
</dbReference>
<dbReference type="InterPro" id="IPR036322">
    <property type="entry name" value="WD40_repeat_dom_sf"/>
</dbReference>
<organism evidence="2 3">
    <name type="scientific">Brenthis ino</name>
    <name type="common">lesser marbled fritillary</name>
    <dbReference type="NCBI Taxonomy" id="405034"/>
    <lineage>
        <taxon>Eukaryota</taxon>
        <taxon>Metazoa</taxon>
        <taxon>Ecdysozoa</taxon>
        <taxon>Arthropoda</taxon>
        <taxon>Hexapoda</taxon>
        <taxon>Insecta</taxon>
        <taxon>Pterygota</taxon>
        <taxon>Neoptera</taxon>
        <taxon>Endopterygota</taxon>
        <taxon>Lepidoptera</taxon>
        <taxon>Glossata</taxon>
        <taxon>Ditrysia</taxon>
        <taxon>Papilionoidea</taxon>
        <taxon>Nymphalidae</taxon>
        <taxon>Heliconiinae</taxon>
        <taxon>Argynnini</taxon>
        <taxon>Brenthis</taxon>
    </lineage>
</organism>
<keyword evidence="3" id="KW-1185">Reference proteome</keyword>
<sequence length="402" mass="46786">MSLIQYSKEDYILTCWPDDILIMIFCKLDIKSLLNCMQVNHQWREIAEYCCQHFNLWEKVIEEIVDNSGSKIREKSTLDFQDLFICVQQWTYIKNAVISYHFNYKSGYVKNICIYKDNFILVSDKTVKYYNINSHTLIRTIPSECLKYEESYAFSAEVAIPVGRLDVGNLLVLINKLHKNNCVCTKGKKMVLCRTYLIKLHLNECYVIDNKNALRVFRADYCQWHENVLARHYGVVGSILDISIHKNDIYVLLKSGDILYVDKECRKFEKTYQFNTSLLSMATNLFTFNAFSILLSVSSEARMQMYPQNKQDQIAMVCPGLTCALEHGPVLIMAYDNMKIEIYLTKNLLKNISKPELCIDLATYLQESQLESKVKALDIYESIEGHHLFVVTDTDVHEFLIS</sequence>
<name>A0A8J9VUX7_9NEOP</name>
<evidence type="ECO:0000313" key="2">
    <source>
        <dbReference type="EMBL" id="CAH0727915.1"/>
    </source>
</evidence>
<feature type="domain" description="F-box" evidence="1">
    <location>
        <begin position="10"/>
        <end position="60"/>
    </location>
</feature>
<dbReference type="PROSITE" id="PS50181">
    <property type="entry name" value="FBOX"/>
    <property type="match status" value="1"/>
</dbReference>
<protein>
    <recommendedName>
        <fullName evidence="1">F-box domain-containing protein</fullName>
    </recommendedName>
</protein>
<dbReference type="SUPFAM" id="SSF50978">
    <property type="entry name" value="WD40 repeat-like"/>
    <property type="match status" value="1"/>
</dbReference>